<reference evidence="1" key="1">
    <citation type="submission" date="2020-06" db="EMBL/GenBank/DDBJ databases">
        <title>Unique genomic features of the anaerobic methanotrophic archaea.</title>
        <authorList>
            <person name="Chadwick G.L."/>
            <person name="Skennerton C.T."/>
            <person name="Laso-Perez R."/>
            <person name="Leu A.O."/>
            <person name="Speth D.R."/>
            <person name="Yu H."/>
            <person name="Morgan-Lang C."/>
            <person name="Hatzenpichler R."/>
            <person name="Goudeau D."/>
            <person name="Malmstrom R."/>
            <person name="Brazelton W.J."/>
            <person name="Woyke T."/>
            <person name="Hallam S.J."/>
            <person name="Tyson G.W."/>
            <person name="Wegener G."/>
            <person name="Boetius A."/>
            <person name="Orphan V."/>
        </authorList>
    </citation>
    <scope>NUCLEOTIDE SEQUENCE</scope>
</reference>
<protein>
    <recommendedName>
        <fullName evidence="2">DNA methyltransferase</fullName>
    </recommendedName>
</protein>
<evidence type="ECO:0008006" key="2">
    <source>
        <dbReference type="Google" id="ProtNLM"/>
    </source>
</evidence>
<accession>A0A7G9Z5X6</accession>
<dbReference type="EMBL" id="MT631624">
    <property type="protein sequence ID" value="QNO55660.1"/>
    <property type="molecule type" value="Genomic_DNA"/>
</dbReference>
<gene>
    <name evidence="1" type="ORF">AMFAPHJD_00035</name>
</gene>
<proteinExistence type="predicted"/>
<name>A0A7G9Z5X6_9EURY</name>
<evidence type="ECO:0000313" key="1">
    <source>
        <dbReference type="EMBL" id="QNO55660.1"/>
    </source>
</evidence>
<dbReference type="AlphaFoldDB" id="A0A7G9Z5X6"/>
<organism evidence="1">
    <name type="scientific">Candidatus Methanophaga sp. ANME-1 ERB7</name>
    <dbReference type="NCBI Taxonomy" id="2759913"/>
    <lineage>
        <taxon>Archaea</taxon>
        <taxon>Methanobacteriati</taxon>
        <taxon>Methanobacteriota</taxon>
        <taxon>Stenosarchaea group</taxon>
        <taxon>Methanomicrobia</taxon>
        <taxon>Candidatus Methanophagales</taxon>
        <taxon>Candidatus Methanophagaceae</taxon>
        <taxon>Candidatus Methanophaga</taxon>
    </lineage>
</organism>
<sequence>MTTPEKAKLRKVLTAYLKELHEIYTGGNFREESFYPALKELFEEYSHLFSEQEAAKALVLPKRTEVGIPDFLIRKDGEIVGHIEAKVLDANLHDIANSEQIQRYLNALPNLIVTNFLEFRLYRDGALIDKTELCSPIALQGLKPPVPEDVDSLGGLLSVYYSFSTPEIKTASALATTLGDKTKLRTVFLQQR</sequence>